<proteinExistence type="predicted"/>
<dbReference type="InterPro" id="IPR001304">
    <property type="entry name" value="C-type_lectin-like"/>
</dbReference>
<evidence type="ECO:0000259" key="1">
    <source>
        <dbReference type="PROSITE" id="PS50041"/>
    </source>
</evidence>
<accession>A0A8J2KX63</accession>
<reference evidence="2" key="1">
    <citation type="submission" date="2021-06" db="EMBL/GenBank/DDBJ databases">
        <authorList>
            <person name="Hodson N. C."/>
            <person name="Mongue J. A."/>
            <person name="Jaron S. K."/>
        </authorList>
    </citation>
    <scope>NUCLEOTIDE SEQUENCE</scope>
</reference>
<evidence type="ECO:0000313" key="2">
    <source>
        <dbReference type="EMBL" id="CAG7734020.1"/>
    </source>
</evidence>
<dbReference type="Proteomes" id="UP000708208">
    <property type="component" value="Unassembled WGS sequence"/>
</dbReference>
<comment type="caution">
    <text evidence="2">The sequence shown here is derived from an EMBL/GenBank/DDBJ whole genome shotgun (WGS) entry which is preliminary data.</text>
</comment>
<name>A0A8J2KX63_9HEXA</name>
<dbReference type="CDD" id="cd00037">
    <property type="entry name" value="CLECT"/>
    <property type="match status" value="1"/>
</dbReference>
<protein>
    <recommendedName>
        <fullName evidence="1">C-type lectin domain-containing protein</fullName>
    </recommendedName>
</protein>
<keyword evidence="3" id="KW-1185">Reference proteome</keyword>
<organism evidence="2 3">
    <name type="scientific">Allacma fusca</name>
    <dbReference type="NCBI Taxonomy" id="39272"/>
    <lineage>
        <taxon>Eukaryota</taxon>
        <taxon>Metazoa</taxon>
        <taxon>Ecdysozoa</taxon>
        <taxon>Arthropoda</taxon>
        <taxon>Hexapoda</taxon>
        <taxon>Collembola</taxon>
        <taxon>Symphypleona</taxon>
        <taxon>Sminthuridae</taxon>
        <taxon>Allacma</taxon>
    </lineage>
</organism>
<feature type="non-terminal residue" evidence="2">
    <location>
        <position position="1"/>
    </location>
</feature>
<sequence>GGDSVNARLWGHVKEPPVSLVTTQTLLDREQLCARLTVNDQKEITLSPDSCYKKLFFVCRERLKKRSSALNFSRNMTKGESDVCYQTSFLRLKKHGEFLSKTKLPWIAAYKCCEFWKLNLLPSILYEERDLYTDNIDHAWIGGKDFNKKKSVWEWLGDIRVDPRLWGDDSSHRLNELEKCTLLRHSNGHVGLLDYNCKVSNHFICQGQSERWTRRSP</sequence>
<gene>
    <name evidence="2" type="ORF">AFUS01_LOCUS22430</name>
</gene>
<dbReference type="Pfam" id="PF00059">
    <property type="entry name" value="Lectin_C"/>
    <property type="match status" value="1"/>
</dbReference>
<dbReference type="EMBL" id="CAJVCH010260992">
    <property type="protein sequence ID" value="CAG7734020.1"/>
    <property type="molecule type" value="Genomic_DNA"/>
</dbReference>
<dbReference type="PROSITE" id="PS50041">
    <property type="entry name" value="C_TYPE_LECTIN_2"/>
    <property type="match status" value="1"/>
</dbReference>
<evidence type="ECO:0000313" key="3">
    <source>
        <dbReference type="Proteomes" id="UP000708208"/>
    </source>
</evidence>
<dbReference type="AlphaFoldDB" id="A0A8J2KX63"/>
<feature type="domain" description="C-type lectin" evidence="1">
    <location>
        <begin position="92"/>
        <end position="206"/>
    </location>
</feature>